<dbReference type="HOGENOM" id="CLU_781442_0_0_1"/>
<evidence type="ECO:0000313" key="7">
    <source>
        <dbReference type="EMBL" id="EDO41369.1"/>
    </source>
</evidence>
<evidence type="ECO:0000313" key="8">
    <source>
        <dbReference type="Proteomes" id="UP000001593"/>
    </source>
</evidence>
<dbReference type="eggNOG" id="ENOG502R6D8">
    <property type="taxonomic scope" value="Eukaryota"/>
</dbReference>
<dbReference type="InterPro" id="IPR039587">
    <property type="entry name" value="TMEM248/TMEM219_dom"/>
</dbReference>
<comment type="subcellular location">
    <subcellularLocation>
        <location evidence="1">Membrane</location>
    </subcellularLocation>
</comment>
<evidence type="ECO:0000256" key="5">
    <source>
        <dbReference type="SAM" id="Phobius"/>
    </source>
</evidence>
<dbReference type="Pfam" id="PF14940">
    <property type="entry name" value="TMEM219"/>
    <property type="match status" value="1"/>
</dbReference>
<feature type="transmembrane region" description="Helical" evidence="5">
    <location>
        <begin position="286"/>
        <end position="304"/>
    </location>
</feature>
<accession>A7S4R2</accession>
<sequence>MGGLQARRDLWEPYLQYGGDVVKDDCTIQELIQNLQERSKVAAMFNCKCIKNLVGFANSRPPCVVFTACLAVFAVGLFSLGYYMQVGVFDEENTDWRMFIGSLAQKEFCMFSNNTLNSTLNYTVSENLTLSASLIPVTLPMILRVYPGNLFLGTVTNVSHVTTIVRGGELGLSGAMHSQPVNLTFKLEKHWSVSCEGVACPNSGFAACGVVSLPAEIIPADMPHNYCNVSYEPVSAMVEMTSVGSCSKSNVLVKTSVPRYLEDHTTEKWVDVGNNEWETVNLRLQYSSYFLFVMVITCILYGMIKGRPVKNSKKIGGQTISGKQLKLKQAFQEFKKLESSNLSKRASSQELKEEG</sequence>
<dbReference type="PhylomeDB" id="A7S4R2"/>
<proteinExistence type="predicted"/>
<evidence type="ECO:0000256" key="1">
    <source>
        <dbReference type="ARBA" id="ARBA00004370"/>
    </source>
</evidence>
<gene>
    <name evidence="7" type="ORF">NEMVEDRAFT_v1g242844</name>
</gene>
<keyword evidence="8" id="KW-1185">Reference proteome</keyword>
<dbReference type="PANTHER" id="PTHR16002">
    <property type="entry name" value="TRANSMEMBRANE PROTEIN 248-LIKE"/>
    <property type="match status" value="1"/>
</dbReference>
<dbReference type="OMA" id="TLFCYAI"/>
<name>A7S4R2_NEMVE</name>
<dbReference type="STRING" id="45351.A7S4R2"/>
<feature type="domain" description="TMEM248/TMEM219" evidence="6">
    <location>
        <begin position="53"/>
        <end position="272"/>
    </location>
</feature>
<reference evidence="7 8" key="1">
    <citation type="journal article" date="2007" name="Science">
        <title>Sea anemone genome reveals ancestral eumetazoan gene repertoire and genomic organization.</title>
        <authorList>
            <person name="Putnam N.H."/>
            <person name="Srivastava M."/>
            <person name="Hellsten U."/>
            <person name="Dirks B."/>
            <person name="Chapman J."/>
            <person name="Salamov A."/>
            <person name="Terry A."/>
            <person name="Shapiro H."/>
            <person name="Lindquist E."/>
            <person name="Kapitonov V.V."/>
            <person name="Jurka J."/>
            <person name="Genikhovich G."/>
            <person name="Grigoriev I.V."/>
            <person name="Lucas S.M."/>
            <person name="Steele R.E."/>
            <person name="Finnerty J.R."/>
            <person name="Technau U."/>
            <person name="Martindale M.Q."/>
            <person name="Rokhsar D.S."/>
        </authorList>
    </citation>
    <scope>NUCLEOTIDE SEQUENCE [LARGE SCALE GENOMIC DNA]</scope>
    <source>
        <strain evidence="8">CH2 X CH6</strain>
    </source>
</reference>
<organism evidence="7 8">
    <name type="scientific">Nematostella vectensis</name>
    <name type="common">Starlet sea anemone</name>
    <dbReference type="NCBI Taxonomy" id="45351"/>
    <lineage>
        <taxon>Eukaryota</taxon>
        <taxon>Metazoa</taxon>
        <taxon>Cnidaria</taxon>
        <taxon>Anthozoa</taxon>
        <taxon>Hexacorallia</taxon>
        <taxon>Actiniaria</taxon>
        <taxon>Edwardsiidae</taxon>
        <taxon>Nematostella</taxon>
    </lineage>
</organism>
<keyword evidence="2 5" id="KW-0812">Transmembrane</keyword>
<evidence type="ECO:0000256" key="4">
    <source>
        <dbReference type="ARBA" id="ARBA00023136"/>
    </source>
</evidence>
<dbReference type="GO" id="GO:0016020">
    <property type="term" value="C:membrane"/>
    <property type="evidence" value="ECO:0007669"/>
    <property type="project" value="UniProtKB-SubCell"/>
</dbReference>
<evidence type="ECO:0000256" key="2">
    <source>
        <dbReference type="ARBA" id="ARBA00022692"/>
    </source>
</evidence>
<keyword evidence="3 5" id="KW-1133">Transmembrane helix</keyword>
<dbReference type="InterPro" id="IPR039493">
    <property type="entry name" value="TMEM248/TMEM219"/>
</dbReference>
<evidence type="ECO:0000256" key="3">
    <source>
        <dbReference type="ARBA" id="ARBA00022989"/>
    </source>
</evidence>
<keyword evidence="4 5" id="KW-0472">Membrane</keyword>
<dbReference type="EMBL" id="DS469579">
    <property type="protein sequence ID" value="EDO41369.1"/>
    <property type="molecule type" value="Genomic_DNA"/>
</dbReference>
<dbReference type="Proteomes" id="UP000001593">
    <property type="component" value="Unassembled WGS sequence"/>
</dbReference>
<protein>
    <recommendedName>
        <fullName evidence="6">TMEM248/TMEM219 domain-containing protein</fullName>
    </recommendedName>
</protein>
<dbReference type="AlphaFoldDB" id="A7S4R2"/>
<dbReference type="PANTHER" id="PTHR16002:SF4">
    <property type="entry name" value="TMEM248_TMEM219 DOMAIN-CONTAINING PROTEIN"/>
    <property type="match status" value="1"/>
</dbReference>
<feature type="transmembrane region" description="Helical" evidence="5">
    <location>
        <begin position="63"/>
        <end position="84"/>
    </location>
</feature>
<dbReference type="InParanoid" id="A7S4R2"/>
<evidence type="ECO:0000259" key="6">
    <source>
        <dbReference type="Pfam" id="PF14940"/>
    </source>
</evidence>